<dbReference type="Proteomes" id="UP000064912">
    <property type="component" value="Plasmid Plasmid2"/>
</dbReference>
<feature type="transmembrane region" description="Helical" evidence="1">
    <location>
        <begin position="216"/>
        <end position="236"/>
    </location>
</feature>
<keyword evidence="1" id="KW-1133">Transmembrane helix</keyword>
<evidence type="ECO:0000259" key="2">
    <source>
        <dbReference type="Pfam" id="PF00892"/>
    </source>
</evidence>
<gene>
    <name evidence="3" type="ORF">NHU_04462</name>
</gene>
<feature type="transmembrane region" description="Helical" evidence="1">
    <location>
        <begin position="189"/>
        <end position="210"/>
    </location>
</feature>
<feature type="transmembrane region" description="Helical" evidence="1">
    <location>
        <begin position="133"/>
        <end position="151"/>
    </location>
</feature>
<dbReference type="PATRIC" id="fig|35806.4.peg.4569"/>
<protein>
    <recommendedName>
        <fullName evidence="2">EamA domain-containing protein</fullName>
    </recommendedName>
</protein>
<feature type="transmembrane region" description="Helical" evidence="1">
    <location>
        <begin position="77"/>
        <end position="99"/>
    </location>
</feature>
<dbReference type="PANTHER" id="PTHR22911">
    <property type="entry name" value="ACYL-MALONYL CONDENSING ENZYME-RELATED"/>
    <property type="match status" value="1"/>
</dbReference>
<feature type="domain" description="EamA" evidence="2">
    <location>
        <begin position="15"/>
        <end position="147"/>
    </location>
</feature>
<accession>A0A0D6B9R8</accession>
<feature type="transmembrane region" description="Helical" evidence="1">
    <location>
        <begin position="243"/>
        <end position="263"/>
    </location>
</feature>
<feature type="transmembrane region" description="Helical" evidence="1">
    <location>
        <begin position="44"/>
        <end position="65"/>
    </location>
</feature>
<evidence type="ECO:0000313" key="4">
    <source>
        <dbReference type="Proteomes" id="UP000064912"/>
    </source>
</evidence>
<evidence type="ECO:0000313" key="3">
    <source>
        <dbReference type="EMBL" id="BAQ71575.1"/>
    </source>
</evidence>
<feature type="transmembrane region" description="Helical" evidence="1">
    <location>
        <begin position="105"/>
        <end position="124"/>
    </location>
</feature>
<dbReference type="AlphaFoldDB" id="A0A0D6B9R8"/>
<dbReference type="GO" id="GO:0016020">
    <property type="term" value="C:membrane"/>
    <property type="evidence" value="ECO:0007669"/>
    <property type="project" value="InterPro"/>
</dbReference>
<dbReference type="InterPro" id="IPR000620">
    <property type="entry name" value="EamA_dom"/>
</dbReference>
<dbReference type="EMBL" id="AP014802">
    <property type="protein sequence ID" value="BAQ71575.1"/>
    <property type="molecule type" value="Genomic_DNA"/>
</dbReference>
<keyword evidence="1" id="KW-0812">Transmembrane</keyword>
<dbReference type="PANTHER" id="PTHR22911:SF103">
    <property type="entry name" value="BLR2811 PROTEIN"/>
    <property type="match status" value="1"/>
</dbReference>
<dbReference type="SUPFAM" id="SSF103481">
    <property type="entry name" value="Multidrug resistance efflux transporter EmrE"/>
    <property type="match status" value="2"/>
</dbReference>
<reference evidence="3 4" key="1">
    <citation type="submission" date="2015-02" db="EMBL/GenBank/DDBJ databases">
        <title>Genome sequene of Rhodovulum sulfidophilum DSM 2351.</title>
        <authorList>
            <person name="Nagao N."/>
        </authorList>
    </citation>
    <scope>NUCLEOTIDE SEQUENCE [LARGE SCALE GENOMIC DNA]</scope>
    <source>
        <strain evidence="3 4">DSM 2351</strain>
        <plasmid evidence="4">Plasmid Plasmid2 DNA</plasmid>
    </source>
</reference>
<sequence length="294" mass="30958">MTGTAATVAGRDPMAGIAAMCAGVACLCVNDAFAKALTEGYSPVQILFLRSLIALPFAAMIAVGTGGPRALVSRRPLAHLARGGLVIVAALMFFTSFRYLGLAEATGLIFVAPIFITALSALVLREPVGWRRWLAVAAGFAGVLIVVRPGAAAFQPASVLPVLAALFYAVLMLSARWLDARESVWTMQLWLVGSSVLLSGLAVGFVWTPVPADDLWAFGCIALFGTLGMTLITQAFRMAPAVVIAPLDYTALLWATGFGWLFWQEVPDRATAVGAAVIVASGVFIMIRERRAAG</sequence>
<dbReference type="KEGG" id="rsu:NHU_04462"/>
<keyword evidence="3" id="KW-0614">Plasmid</keyword>
<proteinExistence type="predicted"/>
<name>A0A0D6B9R8_RHOSU</name>
<dbReference type="InterPro" id="IPR037185">
    <property type="entry name" value="EmrE-like"/>
</dbReference>
<feature type="transmembrane region" description="Helical" evidence="1">
    <location>
        <begin position="269"/>
        <end position="287"/>
    </location>
</feature>
<keyword evidence="1" id="KW-0472">Membrane</keyword>
<feature type="domain" description="EamA" evidence="2">
    <location>
        <begin position="160"/>
        <end position="286"/>
    </location>
</feature>
<evidence type="ECO:0000256" key="1">
    <source>
        <dbReference type="SAM" id="Phobius"/>
    </source>
</evidence>
<geneLocation type="plasmid" evidence="4">
    <name>Plasmid2 DNA</name>
</geneLocation>
<organism evidence="3 4">
    <name type="scientific">Rhodovulum sulfidophilum</name>
    <name type="common">Rhodobacter sulfidophilus</name>
    <dbReference type="NCBI Taxonomy" id="35806"/>
    <lineage>
        <taxon>Bacteria</taxon>
        <taxon>Pseudomonadati</taxon>
        <taxon>Pseudomonadota</taxon>
        <taxon>Alphaproteobacteria</taxon>
        <taxon>Rhodobacterales</taxon>
        <taxon>Paracoccaceae</taxon>
        <taxon>Rhodovulum</taxon>
    </lineage>
</organism>
<dbReference type="Pfam" id="PF00892">
    <property type="entry name" value="EamA"/>
    <property type="match status" value="2"/>
</dbReference>
<feature type="transmembrane region" description="Helical" evidence="1">
    <location>
        <begin position="157"/>
        <end position="177"/>
    </location>
</feature>